<dbReference type="InterPro" id="IPR014756">
    <property type="entry name" value="Ig_E-set"/>
</dbReference>
<dbReference type="EMBL" id="OW152832">
    <property type="protein sequence ID" value="CAH2052786.1"/>
    <property type="molecule type" value="Genomic_DNA"/>
</dbReference>
<evidence type="ECO:0000313" key="3">
    <source>
        <dbReference type="EMBL" id="CAH2052786.1"/>
    </source>
</evidence>
<keyword evidence="4" id="KW-1185">Reference proteome</keyword>
<evidence type="ECO:0000313" key="4">
    <source>
        <dbReference type="Proteomes" id="UP000837857"/>
    </source>
</evidence>
<organism evidence="3 4">
    <name type="scientific">Iphiclides podalirius</name>
    <name type="common">scarce swallowtail</name>
    <dbReference type="NCBI Taxonomy" id="110791"/>
    <lineage>
        <taxon>Eukaryota</taxon>
        <taxon>Metazoa</taxon>
        <taxon>Ecdysozoa</taxon>
        <taxon>Arthropoda</taxon>
        <taxon>Hexapoda</taxon>
        <taxon>Insecta</taxon>
        <taxon>Pterygota</taxon>
        <taxon>Neoptera</taxon>
        <taxon>Endopterygota</taxon>
        <taxon>Lepidoptera</taxon>
        <taxon>Glossata</taxon>
        <taxon>Ditrysia</taxon>
        <taxon>Papilionoidea</taxon>
        <taxon>Papilionidae</taxon>
        <taxon>Papilioninae</taxon>
        <taxon>Iphiclides</taxon>
    </lineage>
</organism>
<keyword evidence="1" id="KW-0732">Signal</keyword>
<feature type="chain" id="PRO_5045115419" description="MD-2-related lipid-recognition domain-containing protein" evidence="1">
    <location>
        <begin position="17"/>
        <end position="173"/>
    </location>
</feature>
<sequence>MFRVVILFAAATIVAGGVTNVERCLNDNGDLPLHTYIEGCTDPPCELLHDEYVVMHTTFKAPRNITSMTTWGALYLNVGPVNVPVRYRLGEQETTCNFLENTRCPLRKGQIVRYTLRMYIGVYMLLRSAVRLEYIIMDENWAPVVCVGFPVRGDHYRPPVNQQRKLPPLPIRD</sequence>
<accession>A0ABN8IBD2</accession>
<protein>
    <recommendedName>
        <fullName evidence="2">MD-2-related lipid-recognition domain-containing protein</fullName>
    </recommendedName>
</protein>
<proteinExistence type="predicted"/>
<evidence type="ECO:0000256" key="1">
    <source>
        <dbReference type="SAM" id="SignalP"/>
    </source>
</evidence>
<dbReference type="InterPro" id="IPR003172">
    <property type="entry name" value="ML_dom"/>
</dbReference>
<feature type="signal peptide" evidence="1">
    <location>
        <begin position="1"/>
        <end position="16"/>
    </location>
</feature>
<feature type="domain" description="MD-2-related lipid-recognition" evidence="2">
    <location>
        <begin position="20"/>
        <end position="152"/>
    </location>
</feature>
<dbReference type="Pfam" id="PF02221">
    <property type="entry name" value="E1_DerP2_DerF2"/>
    <property type="match status" value="1"/>
</dbReference>
<reference evidence="3" key="1">
    <citation type="submission" date="2022-03" db="EMBL/GenBank/DDBJ databases">
        <authorList>
            <person name="Martin H S."/>
        </authorList>
    </citation>
    <scope>NUCLEOTIDE SEQUENCE</scope>
</reference>
<dbReference type="SUPFAM" id="SSF81296">
    <property type="entry name" value="E set domains"/>
    <property type="match status" value="1"/>
</dbReference>
<gene>
    <name evidence="3" type="ORF">IPOD504_LOCUS8381</name>
</gene>
<evidence type="ECO:0000259" key="2">
    <source>
        <dbReference type="Pfam" id="PF02221"/>
    </source>
</evidence>
<dbReference type="Gene3D" id="2.60.40.770">
    <property type="match status" value="1"/>
</dbReference>
<dbReference type="Proteomes" id="UP000837857">
    <property type="component" value="Chromosome 20"/>
</dbReference>
<name>A0ABN8IBD2_9NEOP</name>
<feature type="non-terminal residue" evidence="3">
    <location>
        <position position="173"/>
    </location>
</feature>